<dbReference type="Pfam" id="PF03480">
    <property type="entry name" value="DctP"/>
    <property type="match status" value="1"/>
</dbReference>
<dbReference type="Gene3D" id="3.40.190.170">
    <property type="entry name" value="Bacterial extracellular solute-binding protein, family 7"/>
    <property type="match status" value="1"/>
</dbReference>
<sequence length="377" mass="41416">MQPITAKSEPTFEEARDQASVARAWLNGDFVDTVDYPIRYAGPPIRMIVTGHPPAMASAVVDVLKPSFRVLEAMTRGKIVIEDHWGASVHRDRDGVAALNDGRSHLAPIYSGWDAAAYPMAQGLQLPSLFDDSETATLIAEQLYDRYFRPDVERQGILMGRMKASGAYHLFSMAPIRSRDDFKGLRVGTTEGVEADVMWALGAEPVTLSSLEMNPALSEGRIDAMHLADGSAEVFGIGAVARYRTALGLVRQNLEFGMSASFWDAMPQDLRTVVNAWLRAEAQAETQVFYGVAGARARERFKANGLRFIYLDPVEHERVVVATRPVVSAFIDREEAAGRPARAMIADIARLANQYRGKTPNDLMHAAIASPVQGINR</sequence>
<dbReference type="RefSeq" id="WP_115689006.1">
    <property type="nucleotide sequence ID" value="NZ_CP031417.1"/>
</dbReference>
<dbReference type="InterPro" id="IPR018389">
    <property type="entry name" value="DctP_fam"/>
</dbReference>
<dbReference type="NCBIfam" id="NF037995">
    <property type="entry name" value="TRAP_S1"/>
    <property type="match status" value="1"/>
</dbReference>
<name>A0A345ZSJ1_9HYPH</name>
<dbReference type="PANTHER" id="PTHR33376:SF15">
    <property type="entry name" value="BLL6794 PROTEIN"/>
    <property type="match status" value="1"/>
</dbReference>
<dbReference type="Proteomes" id="UP000254889">
    <property type="component" value="Chromosome"/>
</dbReference>
<evidence type="ECO:0000313" key="2">
    <source>
        <dbReference type="EMBL" id="AXK79888.1"/>
    </source>
</evidence>
<keyword evidence="3" id="KW-1185">Reference proteome</keyword>
<dbReference type="PANTHER" id="PTHR33376">
    <property type="match status" value="1"/>
</dbReference>
<dbReference type="EMBL" id="CP031417">
    <property type="protein sequence ID" value="AXK79888.1"/>
    <property type="molecule type" value="Genomic_DNA"/>
</dbReference>
<accession>A0A345ZSJ1</accession>
<gene>
    <name evidence="2" type="ORF">DW352_04760</name>
</gene>
<dbReference type="GO" id="GO:0055085">
    <property type="term" value="P:transmembrane transport"/>
    <property type="evidence" value="ECO:0007669"/>
    <property type="project" value="InterPro"/>
</dbReference>
<evidence type="ECO:0000256" key="1">
    <source>
        <dbReference type="ARBA" id="ARBA00022729"/>
    </source>
</evidence>
<evidence type="ECO:0008006" key="4">
    <source>
        <dbReference type="Google" id="ProtNLM"/>
    </source>
</evidence>
<dbReference type="KEGG" id="ptaw:DW352_04760"/>
<dbReference type="AlphaFoldDB" id="A0A345ZSJ1"/>
<evidence type="ECO:0000313" key="3">
    <source>
        <dbReference type="Proteomes" id="UP000254889"/>
    </source>
</evidence>
<proteinExistence type="predicted"/>
<keyword evidence="1" id="KW-0732">Signal</keyword>
<reference evidence="2 3" key="1">
    <citation type="submission" date="2018-07" db="EMBL/GenBank/DDBJ databases">
        <authorList>
            <person name="Quirk P.G."/>
            <person name="Krulwich T.A."/>
        </authorList>
    </citation>
    <scope>NUCLEOTIDE SEQUENCE [LARGE SCALE GENOMIC DNA]</scope>
    <source>
        <strain evidence="2 3">CC-BB4</strain>
    </source>
</reference>
<dbReference type="InterPro" id="IPR038404">
    <property type="entry name" value="TRAP_DctP_sf"/>
</dbReference>
<dbReference type="OrthoDB" id="6073716at2"/>
<organism evidence="2 3">
    <name type="scientific">Pseudolabrys taiwanensis</name>
    <dbReference type="NCBI Taxonomy" id="331696"/>
    <lineage>
        <taxon>Bacteria</taxon>
        <taxon>Pseudomonadati</taxon>
        <taxon>Pseudomonadota</taxon>
        <taxon>Alphaproteobacteria</taxon>
        <taxon>Hyphomicrobiales</taxon>
        <taxon>Xanthobacteraceae</taxon>
        <taxon>Pseudolabrys</taxon>
    </lineage>
</organism>
<protein>
    <recommendedName>
        <fullName evidence="4">TRAP transporter substrate-binding protein DctP</fullName>
    </recommendedName>
</protein>